<evidence type="ECO:0000313" key="2">
    <source>
        <dbReference type="EMBL" id="OUR98462.1"/>
    </source>
</evidence>
<evidence type="ECO:0000313" key="3">
    <source>
        <dbReference type="Proteomes" id="UP000196531"/>
    </source>
</evidence>
<sequence>MKTKLLLLLSFFFLSFSSFSSFDKEDVLKVIKGKYILQTNFSGEIHFVIRSSGKLQVVKTDWYDGDANEQFPATISIEGGDNGMLRGLPVAHLLFSEGSDEQAIDFHLLLTASQYWGNEGAEVRLLSSFSLENDGPNETANIIQTKLTLLKYNKKTKKYVIVK</sequence>
<dbReference type="EMBL" id="MAAO01000004">
    <property type="protein sequence ID" value="OUR98462.1"/>
    <property type="molecule type" value="Genomic_DNA"/>
</dbReference>
<organism evidence="2 3">
    <name type="scientific">Halobacteriovorax marinus</name>
    <dbReference type="NCBI Taxonomy" id="97084"/>
    <lineage>
        <taxon>Bacteria</taxon>
        <taxon>Pseudomonadati</taxon>
        <taxon>Bdellovibrionota</taxon>
        <taxon>Bacteriovoracia</taxon>
        <taxon>Bacteriovoracales</taxon>
        <taxon>Halobacteriovoraceae</taxon>
        <taxon>Halobacteriovorax</taxon>
    </lineage>
</organism>
<proteinExistence type="predicted"/>
<reference evidence="3" key="1">
    <citation type="journal article" date="2017" name="Proc. Natl. Acad. Sci. U.S.A.">
        <title>Simulation of Deepwater Horizon oil plume reveals substrate specialization within a complex community of hydrocarbon-degraders.</title>
        <authorList>
            <person name="Hu P."/>
            <person name="Dubinsky E.A."/>
            <person name="Probst A.J."/>
            <person name="Wang J."/>
            <person name="Sieber C.M.K."/>
            <person name="Tom L.M."/>
            <person name="Gardinali P."/>
            <person name="Banfield J.F."/>
            <person name="Atlas R.M."/>
            <person name="Andersen G.L."/>
        </authorList>
    </citation>
    <scope>NUCLEOTIDE SEQUENCE [LARGE SCALE GENOMIC DNA]</scope>
</reference>
<evidence type="ECO:0008006" key="4">
    <source>
        <dbReference type="Google" id="ProtNLM"/>
    </source>
</evidence>
<feature type="signal peptide" evidence="1">
    <location>
        <begin position="1"/>
        <end position="20"/>
    </location>
</feature>
<comment type="caution">
    <text evidence="2">The sequence shown here is derived from an EMBL/GenBank/DDBJ whole genome shotgun (WGS) entry which is preliminary data.</text>
</comment>
<dbReference type="Proteomes" id="UP000196531">
    <property type="component" value="Unassembled WGS sequence"/>
</dbReference>
<dbReference type="AlphaFoldDB" id="A0A1Y5FFJ2"/>
<evidence type="ECO:0000256" key="1">
    <source>
        <dbReference type="SAM" id="SignalP"/>
    </source>
</evidence>
<feature type="chain" id="PRO_5012011795" description="Secreted protein" evidence="1">
    <location>
        <begin position="21"/>
        <end position="163"/>
    </location>
</feature>
<protein>
    <recommendedName>
        <fullName evidence="4">Secreted protein</fullName>
    </recommendedName>
</protein>
<gene>
    <name evidence="2" type="ORF">A9Q84_03365</name>
</gene>
<keyword evidence="1" id="KW-0732">Signal</keyword>
<name>A0A1Y5FFJ2_9BACT</name>
<accession>A0A1Y5FFJ2</accession>